<proteinExistence type="predicted"/>
<dbReference type="EMBL" id="JAQQLI010000028">
    <property type="protein sequence ID" value="MDC7787505.1"/>
    <property type="molecule type" value="Genomic_DNA"/>
</dbReference>
<evidence type="ECO:0000313" key="3">
    <source>
        <dbReference type="Proteomes" id="UP001165652"/>
    </source>
</evidence>
<reference evidence="2" key="1">
    <citation type="journal article" date="2023" name="Microbiol Resour">
        <title>Genome Sequences of Rhodoplanes serenus and Two Thermotolerant Strains, Rhodoplanes tepidamans and 'Rhodoplanes cryptolactis,' Further Refine the Genus.</title>
        <authorList>
            <person name="Rayyan A.A."/>
            <person name="Kyndt J.A."/>
        </authorList>
    </citation>
    <scope>NUCLEOTIDE SEQUENCE</scope>
    <source>
        <strain evidence="2">DSM 9987</strain>
    </source>
</reference>
<keyword evidence="3" id="KW-1185">Reference proteome</keyword>
<protein>
    <submittedName>
        <fullName evidence="2">Uncharacterized protein</fullName>
    </submittedName>
</protein>
<evidence type="ECO:0000256" key="1">
    <source>
        <dbReference type="SAM" id="MobiDB-lite"/>
    </source>
</evidence>
<gene>
    <name evidence="2" type="ORF">PQJ73_17585</name>
</gene>
<feature type="compositionally biased region" description="Low complexity" evidence="1">
    <location>
        <begin position="46"/>
        <end position="58"/>
    </location>
</feature>
<accession>A0ABT5JEK9</accession>
<reference evidence="2" key="2">
    <citation type="submission" date="2023-02" db="EMBL/GenBank/DDBJ databases">
        <authorList>
            <person name="Rayyan A."/>
            <person name="Meyer T."/>
            <person name="Kyndt J.A."/>
        </authorList>
    </citation>
    <scope>NUCLEOTIDE SEQUENCE</scope>
    <source>
        <strain evidence="2">DSM 9987</strain>
    </source>
</reference>
<name>A0ABT5JEK9_RHOTP</name>
<feature type="region of interest" description="Disordered" evidence="1">
    <location>
        <begin position="46"/>
        <end position="73"/>
    </location>
</feature>
<evidence type="ECO:0000313" key="2">
    <source>
        <dbReference type="EMBL" id="MDC7787505.1"/>
    </source>
</evidence>
<comment type="caution">
    <text evidence="2">The sequence shown here is derived from an EMBL/GenBank/DDBJ whole genome shotgun (WGS) entry which is preliminary data.</text>
</comment>
<sequence>MTTLIGGVSPSNAVVYCQYVDYPPSCVARPGVVLRPRPVARAVARPGVGAPGVGVRPGTPMNRGGPVNRAGRR</sequence>
<dbReference type="Proteomes" id="UP001165652">
    <property type="component" value="Unassembled WGS sequence"/>
</dbReference>
<organism evidence="2 3">
    <name type="scientific">Rhodoplanes tepidamans</name>
    <name type="common">Rhodoplanes cryptolactis</name>
    <dbReference type="NCBI Taxonomy" id="200616"/>
    <lineage>
        <taxon>Bacteria</taxon>
        <taxon>Pseudomonadati</taxon>
        <taxon>Pseudomonadota</taxon>
        <taxon>Alphaproteobacteria</taxon>
        <taxon>Hyphomicrobiales</taxon>
        <taxon>Nitrobacteraceae</taxon>
        <taxon>Rhodoplanes</taxon>
    </lineage>
</organism>